<dbReference type="PANTHER" id="PTHR36981:SF9">
    <property type="entry name" value="NANOR-RELATED"/>
    <property type="match status" value="1"/>
</dbReference>
<dbReference type="PANTHER" id="PTHR36981">
    <property type="entry name" value="ZGC:195170"/>
    <property type="match status" value="1"/>
</dbReference>
<evidence type="ECO:0000259" key="1">
    <source>
        <dbReference type="Pfam" id="PF20478"/>
    </source>
</evidence>
<name>A0AAW0Q400_9GOBI</name>
<proteinExistence type="predicted"/>
<protein>
    <recommendedName>
        <fullName evidence="1">P2X purinoreceptor 7 intracellular domain-containing protein</fullName>
    </recommendedName>
</protein>
<dbReference type="Pfam" id="PF20478">
    <property type="entry name" value="P2RX7_C"/>
    <property type="match status" value="1"/>
</dbReference>
<feature type="domain" description="P2X purinoreceptor 7 intracellular" evidence="1">
    <location>
        <begin position="16"/>
        <end position="127"/>
    </location>
</feature>
<dbReference type="AlphaFoldDB" id="A0AAW0Q400"/>
<comment type="caution">
    <text evidence="2">The sequence shown here is derived from an EMBL/GenBank/DDBJ whole genome shotgun (WGS) entry which is preliminary data.</text>
</comment>
<accession>A0AAW0Q400</accession>
<dbReference type="Proteomes" id="UP001460270">
    <property type="component" value="Unassembled WGS sequence"/>
</dbReference>
<evidence type="ECO:0000313" key="3">
    <source>
        <dbReference type="Proteomes" id="UP001460270"/>
    </source>
</evidence>
<organism evidence="2 3">
    <name type="scientific">Mugilogobius chulae</name>
    <name type="common">yellowstripe goby</name>
    <dbReference type="NCBI Taxonomy" id="88201"/>
    <lineage>
        <taxon>Eukaryota</taxon>
        <taxon>Metazoa</taxon>
        <taxon>Chordata</taxon>
        <taxon>Craniata</taxon>
        <taxon>Vertebrata</taxon>
        <taxon>Euteleostomi</taxon>
        <taxon>Actinopterygii</taxon>
        <taxon>Neopterygii</taxon>
        <taxon>Teleostei</taxon>
        <taxon>Neoteleostei</taxon>
        <taxon>Acanthomorphata</taxon>
        <taxon>Gobiaria</taxon>
        <taxon>Gobiiformes</taxon>
        <taxon>Gobioidei</taxon>
        <taxon>Gobiidae</taxon>
        <taxon>Gobionellinae</taxon>
        <taxon>Mugilogobius</taxon>
    </lineage>
</organism>
<evidence type="ECO:0000313" key="2">
    <source>
        <dbReference type="EMBL" id="KAK7944339.1"/>
    </source>
</evidence>
<gene>
    <name evidence="2" type="ORF">WMY93_000067</name>
</gene>
<reference evidence="3" key="1">
    <citation type="submission" date="2024-04" db="EMBL/GenBank/DDBJ databases">
        <title>Salinicola lusitanus LLJ914,a marine bacterium isolated from the Okinawa Trough.</title>
        <authorList>
            <person name="Li J."/>
        </authorList>
    </citation>
    <scope>NUCLEOTIDE SEQUENCE [LARGE SCALE GENOMIC DNA]</scope>
</reference>
<dbReference type="EMBL" id="JBBPFD010000001">
    <property type="protein sequence ID" value="KAK7944339.1"/>
    <property type="molecule type" value="Genomic_DNA"/>
</dbReference>
<keyword evidence="3" id="KW-1185">Reference proteome</keyword>
<dbReference type="InterPro" id="IPR046815">
    <property type="entry name" value="P2RX7_C"/>
</dbReference>
<sequence length="173" mass="20094">MALPIVQPYAYDPPSDTELEFSQEPERVRRQLQDASAWCTCGNCHTMPTEAENVCCQEIPQVVRRINQMPTPPACITSHPGFQVNCLNIYALQNMNNIYRADYGPVRRRTEEERFRFVAYRSIVSWCWDYLVQEFEWSSHHVQSSGFGRSSQILMETMLGSGRLTMCHPWIKP</sequence>